<accession>A0A9P1N4F3</accession>
<keyword evidence="1" id="KW-0472">Membrane</keyword>
<keyword evidence="1" id="KW-0812">Transmembrane</keyword>
<sequence>MKAQQLFLILNLFIVLVTSTTTSSEAGIISDDLLNDNSSTITNVTIELPATTSAPKPLPQKREEPEKSVFRCKNMTNQLVDCKTACVAKSSVDETNYEFDHQKYGVQIMRRGCEGHSNFNLKSVECKYETNNGLPYSILYSIANYEKNRFLTVRKYCCWTVGCNAKNDFRNPRYVFVPRSNVKKAIDSLQVDSFFYFVITAVVLLFLAIFAAQKYYVYATSRIQVKRTDYYNEAEQNLKELNEFKEESMIDTRVKVTGCMTIKDLSKVLALFPDESRNSKLSKTHSDDVYAYAGNDMLKGAKCSTHRCSIEVERPLLAHCIGFGHEIMNTDRVILTPKDLLYRMVEHGPYQFPFDIIELLQLFEETAYILGTEPSLLKLEGGITIVGDLRGRYIDLHRWLQLTGWPPNNKLLFLGGMIDVEQKGSLETLALICALKCRFPHHIYMLRGVPEASEFTISNRYDPMICRSIQSSVARMLSYLPYSAVIGQSILATYSGFSPLVRSKQDLLAIQRPVRLDSIGKIEKHIMFNQPSPTVKMYRPNPLSEGDHFGKHAILRACKLYNVRTVVRAHTVVPNGYMPIWHHRLLNIWSAPALGGAQGAVLCVSRDMSITPVILRARKY</sequence>
<dbReference type="PANTHER" id="PTHR11668:SF290">
    <property type="entry name" value="SERINE_THREONINE SPECIFIC PROTEIN PHOSPHATASES DOMAIN-CONTAINING PROTEIN"/>
    <property type="match status" value="1"/>
</dbReference>
<dbReference type="EMBL" id="CANHGI010000005">
    <property type="protein sequence ID" value="CAI5450713.1"/>
    <property type="molecule type" value="Genomic_DNA"/>
</dbReference>
<dbReference type="OrthoDB" id="5860751at2759"/>
<dbReference type="CDD" id="cd00144">
    <property type="entry name" value="MPP_PPP_family"/>
    <property type="match status" value="1"/>
</dbReference>
<dbReference type="GO" id="GO:0005634">
    <property type="term" value="C:nucleus"/>
    <property type="evidence" value="ECO:0007669"/>
    <property type="project" value="TreeGrafter"/>
</dbReference>
<feature type="domain" description="Serine/threonine specific protein phosphatases" evidence="3">
    <location>
        <begin position="354"/>
        <end position="619"/>
    </location>
</feature>
<feature type="transmembrane region" description="Helical" evidence="1">
    <location>
        <begin position="194"/>
        <end position="217"/>
    </location>
</feature>
<dbReference type="InterPro" id="IPR004843">
    <property type="entry name" value="Calcineurin-like_PHP"/>
</dbReference>
<evidence type="ECO:0000256" key="1">
    <source>
        <dbReference type="SAM" id="Phobius"/>
    </source>
</evidence>
<evidence type="ECO:0000313" key="5">
    <source>
        <dbReference type="Proteomes" id="UP001152747"/>
    </source>
</evidence>
<dbReference type="PANTHER" id="PTHR11668">
    <property type="entry name" value="SERINE/THREONINE PROTEIN PHOSPHATASE"/>
    <property type="match status" value="1"/>
</dbReference>
<evidence type="ECO:0000259" key="3">
    <source>
        <dbReference type="SMART" id="SM00156"/>
    </source>
</evidence>
<dbReference type="InterPro" id="IPR029052">
    <property type="entry name" value="Metallo-depent_PP-like"/>
</dbReference>
<dbReference type="SMART" id="SM00156">
    <property type="entry name" value="PP2Ac"/>
    <property type="match status" value="1"/>
</dbReference>
<comment type="caution">
    <text evidence="4">The sequence shown here is derived from an EMBL/GenBank/DDBJ whole genome shotgun (WGS) entry which is preliminary data.</text>
</comment>
<gene>
    <name evidence="4" type="ORF">CAMP_LOCUS13350</name>
</gene>
<reference evidence="4" key="1">
    <citation type="submission" date="2022-11" db="EMBL/GenBank/DDBJ databases">
        <authorList>
            <person name="Kikuchi T."/>
        </authorList>
    </citation>
    <scope>NUCLEOTIDE SEQUENCE</scope>
    <source>
        <strain evidence="4">PS1010</strain>
    </source>
</reference>
<protein>
    <recommendedName>
        <fullName evidence="3">Serine/threonine specific protein phosphatases domain-containing protein</fullName>
    </recommendedName>
</protein>
<dbReference type="Pfam" id="PF00149">
    <property type="entry name" value="Metallophos"/>
    <property type="match status" value="1"/>
</dbReference>
<keyword evidence="5" id="KW-1185">Reference proteome</keyword>
<dbReference type="GO" id="GO:0004722">
    <property type="term" value="F:protein serine/threonine phosphatase activity"/>
    <property type="evidence" value="ECO:0007669"/>
    <property type="project" value="TreeGrafter"/>
</dbReference>
<dbReference type="Gene3D" id="3.60.21.10">
    <property type="match status" value="1"/>
</dbReference>
<evidence type="ECO:0000313" key="4">
    <source>
        <dbReference type="EMBL" id="CAI5450713.1"/>
    </source>
</evidence>
<proteinExistence type="predicted"/>
<dbReference type="GO" id="GO:0005737">
    <property type="term" value="C:cytoplasm"/>
    <property type="evidence" value="ECO:0007669"/>
    <property type="project" value="TreeGrafter"/>
</dbReference>
<dbReference type="AlphaFoldDB" id="A0A9P1N4F3"/>
<dbReference type="PRINTS" id="PR00114">
    <property type="entry name" value="STPHPHTASE"/>
</dbReference>
<name>A0A9P1N4F3_9PELO</name>
<dbReference type="InterPro" id="IPR050341">
    <property type="entry name" value="PP1_catalytic_subunit"/>
</dbReference>
<keyword evidence="2" id="KW-0732">Signal</keyword>
<feature type="chain" id="PRO_5040387237" description="Serine/threonine specific protein phosphatases domain-containing protein" evidence="2">
    <location>
        <begin position="20"/>
        <end position="620"/>
    </location>
</feature>
<dbReference type="SUPFAM" id="SSF56300">
    <property type="entry name" value="Metallo-dependent phosphatases"/>
    <property type="match status" value="1"/>
</dbReference>
<organism evidence="4 5">
    <name type="scientific">Caenorhabditis angaria</name>
    <dbReference type="NCBI Taxonomy" id="860376"/>
    <lineage>
        <taxon>Eukaryota</taxon>
        <taxon>Metazoa</taxon>
        <taxon>Ecdysozoa</taxon>
        <taxon>Nematoda</taxon>
        <taxon>Chromadorea</taxon>
        <taxon>Rhabditida</taxon>
        <taxon>Rhabditina</taxon>
        <taxon>Rhabditomorpha</taxon>
        <taxon>Rhabditoidea</taxon>
        <taxon>Rhabditidae</taxon>
        <taxon>Peloderinae</taxon>
        <taxon>Caenorhabditis</taxon>
    </lineage>
</organism>
<dbReference type="InterPro" id="IPR006186">
    <property type="entry name" value="Ser/Thr-sp_prot-phosphatase"/>
</dbReference>
<evidence type="ECO:0000256" key="2">
    <source>
        <dbReference type="SAM" id="SignalP"/>
    </source>
</evidence>
<keyword evidence="1" id="KW-1133">Transmembrane helix</keyword>
<feature type="signal peptide" evidence="2">
    <location>
        <begin position="1"/>
        <end position="19"/>
    </location>
</feature>
<dbReference type="Proteomes" id="UP001152747">
    <property type="component" value="Unassembled WGS sequence"/>
</dbReference>